<comment type="domain">
    <text evidence="12">The P-site tRNA interaction motif (PtIM domain) probably interacts with the P-site tRNA(fMet) as well as the 23S rRNA.</text>
</comment>
<dbReference type="AlphaFoldDB" id="A0A1M6BNS6"/>
<organism evidence="14 15">
    <name type="scientific">Algibacter luteus</name>
    <dbReference type="NCBI Taxonomy" id="1178825"/>
    <lineage>
        <taxon>Bacteria</taxon>
        <taxon>Pseudomonadati</taxon>
        <taxon>Bacteroidota</taxon>
        <taxon>Flavobacteriia</taxon>
        <taxon>Flavobacteriales</taxon>
        <taxon>Flavobacteriaceae</taxon>
        <taxon>Algibacter</taxon>
    </lineage>
</organism>
<keyword evidence="2 12" id="KW-0963">Cytoplasm</keyword>
<sequence length="563" mass="63614">MSDDKKIIFSMSGVTKTFQSANTPVLKNIYLSFFYGAKIGILGLNGSGKSTLLKIIAGVDKNYQGDVVFSQDYSVGYLEQEPKLDDDKTVMEIVREGAAETVAILDEYNKINDMFGLEEVYSDPDKMEKLMNRQAELQDQIDAANAWELDTKLEIAMDALRTPEGDKKISVLSGGERRRVALCRLLLQEPDVLLLDEPTNHLDAESVHWLEHHLAQYKGTVIAVTHDRYFLDNVAGWILELDRGEGIPWKGNYSSWLDQKSKRMAQEGKAASKRQKTLERELEWVRQGAKGRQTKQKARLKNYDKLMSQDQKQLDEKLEIYIPNGPRLGTNVIEAKGVAKAYGDKLLYDDLNFNLPQAGIVGIIGPNGAGKTTIFKMIMGEETPDKGEFIVGDTAKIAYVDQKHSNIDPEKSIWQNFSDEQELILMGGKQVNSRAYLSRFNFSGSEQNKKVSLLSGGERNRLHLAMTLKEEGNVLLLDEPTNDLDVNTLRALEEGLENFAGCAVVISHDRWFLDRICTHILAFEGDSQVYFFEGSFSDYEENKKKRLGGDLMPKRIKYKKLVR</sequence>
<accession>A0A1M6BNS6</accession>
<keyword evidence="10 12" id="KW-0694">RNA-binding</keyword>
<keyword evidence="11 12" id="KW-0648">Protein biosynthesis</keyword>
<name>A0A1M6BNS6_9FLAO</name>
<comment type="catalytic activity">
    <reaction evidence="12">
        <text>ATP + H2O = ADP + phosphate + H(+)</text>
        <dbReference type="Rhea" id="RHEA:13065"/>
        <dbReference type="ChEBI" id="CHEBI:15377"/>
        <dbReference type="ChEBI" id="CHEBI:15378"/>
        <dbReference type="ChEBI" id="CHEBI:30616"/>
        <dbReference type="ChEBI" id="CHEBI:43474"/>
        <dbReference type="ChEBI" id="CHEBI:456216"/>
    </reaction>
</comment>
<dbReference type="Pfam" id="PF12848">
    <property type="entry name" value="ABC_tran_Xtn"/>
    <property type="match status" value="1"/>
</dbReference>
<keyword evidence="6 12" id="KW-0547">Nucleotide-binding</keyword>
<comment type="subunit">
    <text evidence="12">Monomer. Probably contacts ribosomal proteins L1, L5, L33 and S7, the 16S and 23S rRNA and the P-site containing tRNA(fMet).</text>
</comment>
<dbReference type="RefSeq" id="WP_019387443.1">
    <property type="nucleotide sequence ID" value="NZ_ALIH01000006.1"/>
</dbReference>
<dbReference type="OrthoDB" id="1521973at2"/>
<dbReference type="InterPro" id="IPR022374">
    <property type="entry name" value="EttA"/>
</dbReference>
<evidence type="ECO:0000256" key="1">
    <source>
        <dbReference type="ARBA" id="ARBA00005868"/>
    </source>
</evidence>
<keyword evidence="4 12" id="KW-0699">rRNA-binding</keyword>
<dbReference type="STRING" id="1178825.SAMN05216261_0820"/>
<dbReference type="Gene3D" id="3.40.50.300">
    <property type="entry name" value="P-loop containing nucleotide triphosphate hydrolases"/>
    <property type="match status" value="2"/>
</dbReference>
<dbReference type="GO" id="GO:0005737">
    <property type="term" value="C:cytoplasm"/>
    <property type="evidence" value="ECO:0007669"/>
    <property type="project" value="UniProtKB-SubCell"/>
</dbReference>
<dbReference type="Pfam" id="PF00005">
    <property type="entry name" value="ABC_tran"/>
    <property type="match status" value="2"/>
</dbReference>
<dbReference type="EC" id="3.6.1.-" evidence="12"/>
<evidence type="ECO:0000256" key="10">
    <source>
        <dbReference type="ARBA" id="ARBA00022884"/>
    </source>
</evidence>
<dbReference type="InterPro" id="IPR027417">
    <property type="entry name" value="P-loop_NTPase"/>
</dbReference>
<dbReference type="GO" id="GO:0006412">
    <property type="term" value="P:translation"/>
    <property type="evidence" value="ECO:0007669"/>
    <property type="project" value="UniProtKB-KW"/>
</dbReference>
<reference evidence="14 15" key="1">
    <citation type="submission" date="2016-11" db="EMBL/GenBank/DDBJ databases">
        <authorList>
            <person name="Jaros S."/>
            <person name="Januszkiewicz K."/>
            <person name="Wedrychowicz H."/>
        </authorList>
    </citation>
    <scope>NUCLEOTIDE SEQUENCE [LARGE SCALE GENOMIC DNA]</scope>
    <source>
        <strain evidence="14 15">CGMCC 1.12213</strain>
    </source>
</reference>
<evidence type="ECO:0000256" key="9">
    <source>
        <dbReference type="ARBA" id="ARBA00022845"/>
    </source>
</evidence>
<keyword evidence="7 12" id="KW-0378">Hydrolase</keyword>
<evidence type="ECO:0000256" key="7">
    <source>
        <dbReference type="ARBA" id="ARBA00022801"/>
    </source>
</evidence>
<dbReference type="EMBL" id="FQYK01000002">
    <property type="protein sequence ID" value="SHI50193.1"/>
    <property type="molecule type" value="Genomic_DNA"/>
</dbReference>
<keyword evidence="3 12" id="KW-0820">tRNA-binding</keyword>
<dbReference type="Proteomes" id="UP000184396">
    <property type="component" value="Unassembled WGS sequence"/>
</dbReference>
<dbReference type="InterPro" id="IPR003439">
    <property type="entry name" value="ABC_transporter-like_ATP-bd"/>
</dbReference>
<keyword evidence="15" id="KW-1185">Reference proteome</keyword>
<dbReference type="CDD" id="cd03221">
    <property type="entry name" value="ABCF_EF-3"/>
    <property type="match status" value="2"/>
</dbReference>
<feature type="binding site" evidence="12">
    <location>
        <begin position="365"/>
        <end position="372"/>
    </location>
    <ligand>
        <name>ATP</name>
        <dbReference type="ChEBI" id="CHEBI:30616"/>
        <label>2</label>
    </ligand>
</feature>
<dbReference type="InterPro" id="IPR032781">
    <property type="entry name" value="ABC_tran_Xtn"/>
</dbReference>
<evidence type="ECO:0000256" key="11">
    <source>
        <dbReference type="ARBA" id="ARBA00022917"/>
    </source>
</evidence>
<evidence type="ECO:0000313" key="15">
    <source>
        <dbReference type="Proteomes" id="UP000184396"/>
    </source>
</evidence>
<comment type="function">
    <text evidence="12">A translation factor that gates the progression of the 70S ribosomal initiation complex (IC, containing tRNA(fMet) in the P-site) into the translation elongation cycle by using a mechanism sensitive to the ATP/ADP ratio. Binds to the 70S ribosome E-site where it modulates the state of the translating ribosome during subunit translocation. ATP hydrolysis probably frees it from the ribosome, which can enter the elongation phase.</text>
</comment>
<dbReference type="PROSITE" id="PS00211">
    <property type="entry name" value="ABC_TRANSPORTER_1"/>
    <property type="match status" value="1"/>
</dbReference>
<dbReference type="NCBIfam" id="TIGR03719">
    <property type="entry name" value="ABC_ABC_ChvD"/>
    <property type="match status" value="1"/>
</dbReference>
<proteinExistence type="inferred from homology"/>
<evidence type="ECO:0000256" key="6">
    <source>
        <dbReference type="ARBA" id="ARBA00022741"/>
    </source>
</evidence>
<dbReference type="GO" id="GO:0043022">
    <property type="term" value="F:ribosome binding"/>
    <property type="evidence" value="ECO:0007669"/>
    <property type="project" value="UniProtKB-UniRule"/>
</dbReference>
<dbReference type="HAMAP" id="MF_00847">
    <property type="entry name" value="EttA"/>
    <property type="match status" value="1"/>
</dbReference>
<dbReference type="PROSITE" id="PS50893">
    <property type="entry name" value="ABC_TRANSPORTER_2"/>
    <property type="match status" value="2"/>
</dbReference>
<evidence type="ECO:0000259" key="13">
    <source>
        <dbReference type="PROSITE" id="PS50893"/>
    </source>
</evidence>
<keyword evidence="8 12" id="KW-0067">ATP-binding</keyword>
<dbReference type="SMART" id="SM00382">
    <property type="entry name" value="AAA"/>
    <property type="match status" value="2"/>
</dbReference>
<comment type="similarity">
    <text evidence="1 12">Belongs to the ABC transporter superfamily. ABCF family. Translational throttle EttA subfamily.</text>
</comment>
<dbReference type="FunFam" id="3.40.50.300:FF:000011">
    <property type="entry name" value="Putative ABC transporter ATP-binding component"/>
    <property type="match status" value="1"/>
</dbReference>
<evidence type="ECO:0000256" key="2">
    <source>
        <dbReference type="ARBA" id="ARBA00022490"/>
    </source>
</evidence>
<comment type="subcellular location">
    <subcellularLocation>
        <location evidence="12">Cytoplasm</location>
    </subcellularLocation>
    <text evidence="12">Associates with ribosomes and polysomes.</text>
</comment>
<evidence type="ECO:0000313" key="14">
    <source>
        <dbReference type="EMBL" id="SHI50193.1"/>
    </source>
</evidence>
<feature type="domain" description="ABC transporter" evidence="13">
    <location>
        <begin position="333"/>
        <end position="559"/>
    </location>
</feature>
<comment type="domain">
    <text evidence="12">The arm domain is inserted in the first ABC transporter domain. Probably contacts ribosomal protein L1.</text>
</comment>
<evidence type="ECO:0000256" key="3">
    <source>
        <dbReference type="ARBA" id="ARBA00022555"/>
    </source>
</evidence>
<dbReference type="FunFam" id="3.40.50.300:FF:000183">
    <property type="entry name" value="ABC transporter ATP-binding protein yjjK"/>
    <property type="match status" value="1"/>
</dbReference>
<dbReference type="PANTHER" id="PTHR43858">
    <property type="entry name" value="ENERGY-DEPENDENT TRANSLATIONAL THROTTLE PROTEIN ETTA"/>
    <property type="match status" value="1"/>
</dbReference>
<dbReference type="eggNOG" id="COG0488">
    <property type="taxonomic scope" value="Bacteria"/>
</dbReference>
<feature type="region of interest" description="PtIM" evidence="12">
    <location>
        <begin position="251"/>
        <end position="331"/>
    </location>
</feature>
<protein>
    <recommendedName>
        <fullName evidence="12">Energy-dependent translational throttle protein EttA</fullName>
        <ecNumber evidence="12">3.6.1.-</ecNumber>
    </recommendedName>
    <alternativeName>
        <fullName evidence="12">Translational regulatory factor EttA</fullName>
    </alternativeName>
</protein>
<dbReference type="NCBIfam" id="NF008775">
    <property type="entry name" value="PRK11819.1"/>
    <property type="match status" value="1"/>
</dbReference>
<keyword evidence="9 12" id="KW-0810">Translation regulation</keyword>
<dbReference type="GO" id="GO:0000049">
    <property type="term" value="F:tRNA binding"/>
    <property type="evidence" value="ECO:0007669"/>
    <property type="project" value="UniProtKB-UniRule"/>
</dbReference>
<dbReference type="GO" id="GO:0005524">
    <property type="term" value="F:ATP binding"/>
    <property type="evidence" value="ECO:0007669"/>
    <property type="project" value="UniProtKB-UniRule"/>
</dbReference>
<evidence type="ECO:0000256" key="4">
    <source>
        <dbReference type="ARBA" id="ARBA00022730"/>
    </source>
</evidence>
<dbReference type="InterPro" id="IPR017871">
    <property type="entry name" value="ABC_transporter-like_CS"/>
</dbReference>
<evidence type="ECO:0000256" key="12">
    <source>
        <dbReference type="HAMAP-Rule" id="MF_00847"/>
    </source>
</evidence>
<dbReference type="GO" id="GO:0016887">
    <property type="term" value="F:ATP hydrolysis activity"/>
    <property type="evidence" value="ECO:0007669"/>
    <property type="project" value="UniProtKB-UniRule"/>
</dbReference>
<dbReference type="PANTHER" id="PTHR43858:SF1">
    <property type="entry name" value="ABC TRANSPORTER-RELATED PROTEIN"/>
    <property type="match status" value="1"/>
</dbReference>
<dbReference type="SUPFAM" id="SSF52540">
    <property type="entry name" value="P-loop containing nucleoside triphosphate hydrolases"/>
    <property type="match status" value="2"/>
</dbReference>
<evidence type="ECO:0000256" key="8">
    <source>
        <dbReference type="ARBA" id="ARBA00022840"/>
    </source>
</evidence>
<comment type="caution">
    <text evidence="12">Lacks conserved residue(s) required for the propagation of feature annotation.</text>
</comment>
<evidence type="ECO:0000256" key="5">
    <source>
        <dbReference type="ARBA" id="ARBA00022737"/>
    </source>
</evidence>
<dbReference type="GO" id="GO:0045900">
    <property type="term" value="P:negative regulation of translational elongation"/>
    <property type="evidence" value="ECO:0007669"/>
    <property type="project" value="UniProtKB-UniRule"/>
</dbReference>
<keyword evidence="5 12" id="KW-0677">Repeat</keyword>
<feature type="domain" description="ABC transporter" evidence="13">
    <location>
        <begin position="9"/>
        <end position="268"/>
    </location>
</feature>
<dbReference type="InterPro" id="IPR003593">
    <property type="entry name" value="AAA+_ATPase"/>
</dbReference>
<gene>
    <name evidence="12" type="primary">ettA</name>
    <name evidence="14" type="ORF">SAMN05216261_0820</name>
</gene>
<dbReference type="GO" id="GO:0019843">
    <property type="term" value="F:rRNA binding"/>
    <property type="evidence" value="ECO:0007669"/>
    <property type="project" value="UniProtKB-UniRule"/>
</dbReference>